<reference evidence="1 2" key="1">
    <citation type="submission" date="2020-08" db="EMBL/GenBank/DDBJ databases">
        <title>Genomic Encyclopedia of Type Strains, Phase IV (KMG-IV): sequencing the most valuable type-strain genomes for metagenomic binning, comparative biology and taxonomic classification.</title>
        <authorList>
            <person name="Goeker M."/>
        </authorList>
    </citation>
    <scope>NUCLEOTIDE SEQUENCE [LARGE SCALE GENOMIC DNA]</scope>
    <source>
        <strain evidence="1 2">DSM 105721</strain>
    </source>
</reference>
<proteinExistence type="predicted"/>
<evidence type="ECO:0000313" key="2">
    <source>
        <dbReference type="Proteomes" id="UP000546007"/>
    </source>
</evidence>
<comment type="caution">
    <text evidence="1">The sequence shown here is derived from an EMBL/GenBank/DDBJ whole genome shotgun (WGS) entry which is preliminary data.</text>
</comment>
<name>A0A7W6MZ60_9BACT</name>
<accession>A0A7W6MZ60</accession>
<keyword evidence="2" id="KW-1185">Reference proteome</keyword>
<dbReference type="AlphaFoldDB" id="A0A7W6MZ60"/>
<evidence type="ECO:0000313" key="1">
    <source>
        <dbReference type="EMBL" id="MBB4026631.1"/>
    </source>
</evidence>
<gene>
    <name evidence="1" type="ORF">GGR14_002432</name>
</gene>
<dbReference type="EMBL" id="JACIES010000006">
    <property type="protein sequence ID" value="MBB4026631.1"/>
    <property type="molecule type" value="Genomic_DNA"/>
</dbReference>
<dbReference type="GeneID" id="93102881"/>
<dbReference type="RefSeq" id="WP_124318133.1">
    <property type="nucleotide sequence ID" value="NZ_AP028155.1"/>
</dbReference>
<dbReference type="Proteomes" id="UP000546007">
    <property type="component" value="Unassembled WGS sequence"/>
</dbReference>
<organism evidence="1 2">
    <name type="scientific">Butyricimonas faecihominis</name>
    <dbReference type="NCBI Taxonomy" id="1472416"/>
    <lineage>
        <taxon>Bacteria</taxon>
        <taxon>Pseudomonadati</taxon>
        <taxon>Bacteroidota</taxon>
        <taxon>Bacteroidia</taxon>
        <taxon>Bacteroidales</taxon>
        <taxon>Odoribacteraceae</taxon>
        <taxon>Butyricimonas</taxon>
    </lineage>
</organism>
<protein>
    <submittedName>
        <fullName evidence="1">Uncharacterized protein</fullName>
    </submittedName>
</protein>
<sequence>MKKKEKKEKEQSPSFVPFKITEHYNHSTDIEYLNHDLLREGSAKLWQHLQELARSGKLDTILVDI</sequence>